<reference evidence="1 2" key="1">
    <citation type="journal article" date="2006" name="Science">
        <title>The genome of black cottonwood, Populus trichocarpa (Torr. &amp; Gray).</title>
        <authorList>
            <person name="Tuskan G.A."/>
            <person name="Difazio S."/>
            <person name="Jansson S."/>
            <person name="Bohlmann J."/>
            <person name="Grigoriev I."/>
            <person name="Hellsten U."/>
            <person name="Putnam N."/>
            <person name="Ralph S."/>
            <person name="Rombauts S."/>
            <person name="Salamov A."/>
            <person name="Schein J."/>
            <person name="Sterck L."/>
            <person name="Aerts A."/>
            <person name="Bhalerao R.R."/>
            <person name="Bhalerao R.P."/>
            <person name="Blaudez D."/>
            <person name="Boerjan W."/>
            <person name="Brun A."/>
            <person name="Brunner A."/>
            <person name="Busov V."/>
            <person name="Campbell M."/>
            <person name="Carlson J."/>
            <person name="Chalot M."/>
            <person name="Chapman J."/>
            <person name="Chen G.L."/>
            <person name="Cooper D."/>
            <person name="Coutinho P.M."/>
            <person name="Couturier J."/>
            <person name="Covert S."/>
            <person name="Cronk Q."/>
            <person name="Cunningham R."/>
            <person name="Davis J."/>
            <person name="Degroeve S."/>
            <person name="Dejardin A."/>
            <person name="Depamphilis C."/>
            <person name="Detter J."/>
            <person name="Dirks B."/>
            <person name="Dubchak I."/>
            <person name="Duplessis S."/>
            <person name="Ehlting J."/>
            <person name="Ellis B."/>
            <person name="Gendler K."/>
            <person name="Goodstein D."/>
            <person name="Gribskov M."/>
            <person name="Grimwood J."/>
            <person name="Groover A."/>
            <person name="Gunter L."/>
            <person name="Hamberger B."/>
            <person name="Heinze B."/>
            <person name="Helariutta Y."/>
            <person name="Henrissat B."/>
            <person name="Holligan D."/>
            <person name="Holt R."/>
            <person name="Huang W."/>
            <person name="Islam-Faridi N."/>
            <person name="Jones S."/>
            <person name="Jones-Rhoades M."/>
            <person name="Jorgensen R."/>
            <person name="Joshi C."/>
            <person name="Kangasjarvi J."/>
            <person name="Karlsson J."/>
            <person name="Kelleher C."/>
            <person name="Kirkpatrick R."/>
            <person name="Kirst M."/>
            <person name="Kohler A."/>
            <person name="Kalluri U."/>
            <person name="Larimer F."/>
            <person name="Leebens-Mack J."/>
            <person name="Leple J.C."/>
            <person name="Locascio P."/>
            <person name="Lou Y."/>
            <person name="Lucas S."/>
            <person name="Martin F."/>
            <person name="Montanini B."/>
            <person name="Napoli C."/>
            <person name="Nelson D.R."/>
            <person name="Nelson C."/>
            <person name="Nieminen K."/>
            <person name="Nilsson O."/>
            <person name="Pereda V."/>
            <person name="Peter G."/>
            <person name="Philippe R."/>
            <person name="Pilate G."/>
            <person name="Poliakov A."/>
            <person name="Razumovskaya J."/>
            <person name="Richardson P."/>
            <person name="Rinaldi C."/>
            <person name="Ritland K."/>
            <person name="Rouze P."/>
            <person name="Ryaboy D."/>
            <person name="Schmutz J."/>
            <person name="Schrader J."/>
            <person name="Segerman B."/>
            <person name="Shin H."/>
            <person name="Siddiqui A."/>
            <person name="Sterky F."/>
            <person name="Terry A."/>
            <person name="Tsai C.J."/>
            <person name="Uberbacher E."/>
            <person name="Unneberg P."/>
            <person name="Vahala J."/>
            <person name="Wall K."/>
            <person name="Wessler S."/>
            <person name="Yang G."/>
            <person name="Yin T."/>
            <person name="Douglas C."/>
            <person name="Marra M."/>
            <person name="Sandberg G."/>
            <person name="Van de Peer Y."/>
            <person name="Rokhsar D."/>
        </authorList>
    </citation>
    <scope>NUCLEOTIDE SEQUENCE [LARGE SCALE GENOMIC DNA]</scope>
    <source>
        <strain evidence="2">cv. Nisqually</strain>
    </source>
</reference>
<name>A0ACC0SJ90_POPTR</name>
<evidence type="ECO:0000313" key="1">
    <source>
        <dbReference type="EMBL" id="KAI9389269.1"/>
    </source>
</evidence>
<sequence length="138" mass="16443">MNELLDHYKFKKNFLLVDPIRFRLHEPGNLKPTLLSLDPSLHDPHITVESTSCSTKEERDKGDDTFHTFCLLHKYKILLEQRIEINLLHATHCIIKEWGKKMESQEPRYHWMKARKERNNKIQRSTYMVCGSSSQCYL</sequence>
<organism evidence="1 2">
    <name type="scientific">Populus trichocarpa</name>
    <name type="common">Western balsam poplar</name>
    <name type="synonym">Populus balsamifera subsp. trichocarpa</name>
    <dbReference type="NCBI Taxonomy" id="3694"/>
    <lineage>
        <taxon>Eukaryota</taxon>
        <taxon>Viridiplantae</taxon>
        <taxon>Streptophyta</taxon>
        <taxon>Embryophyta</taxon>
        <taxon>Tracheophyta</taxon>
        <taxon>Spermatophyta</taxon>
        <taxon>Magnoliopsida</taxon>
        <taxon>eudicotyledons</taxon>
        <taxon>Gunneridae</taxon>
        <taxon>Pentapetalae</taxon>
        <taxon>rosids</taxon>
        <taxon>fabids</taxon>
        <taxon>Malpighiales</taxon>
        <taxon>Salicaceae</taxon>
        <taxon>Saliceae</taxon>
        <taxon>Populus</taxon>
    </lineage>
</organism>
<proteinExistence type="predicted"/>
<dbReference type="Proteomes" id="UP000006729">
    <property type="component" value="Chromosome 8"/>
</dbReference>
<keyword evidence="2" id="KW-1185">Reference proteome</keyword>
<protein>
    <submittedName>
        <fullName evidence="1">Uncharacterized protein</fullName>
    </submittedName>
</protein>
<comment type="caution">
    <text evidence="1">The sequence shown here is derived from an EMBL/GenBank/DDBJ whole genome shotgun (WGS) entry which is preliminary data.</text>
</comment>
<accession>A0ACC0SJ90</accession>
<dbReference type="EMBL" id="CM009297">
    <property type="protein sequence ID" value="KAI9389269.1"/>
    <property type="molecule type" value="Genomic_DNA"/>
</dbReference>
<gene>
    <name evidence="1" type="ORF">POPTR_008G023250v4</name>
</gene>
<evidence type="ECO:0000313" key="2">
    <source>
        <dbReference type="Proteomes" id="UP000006729"/>
    </source>
</evidence>